<dbReference type="GO" id="GO:0019305">
    <property type="term" value="P:dTDP-rhamnose biosynthetic process"/>
    <property type="evidence" value="ECO:0007669"/>
    <property type="project" value="UniProtKB-UniPathway"/>
</dbReference>
<dbReference type="RefSeq" id="WP_070114690.1">
    <property type="nucleotide sequence ID" value="NZ_LZYE01000389.1"/>
</dbReference>
<dbReference type="AlphaFoldDB" id="A0A1E7YIK3"/>
<dbReference type="InterPro" id="IPR029903">
    <property type="entry name" value="RmlD-like-bd"/>
</dbReference>
<protein>
    <recommendedName>
        <fullName evidence="4 6">dTDP-4-dehydrorhamnose reductase</fullName>
        <ecNumber evidence="3 6">1.1.1.133</ecNumber>
    </recommendedName>
</protein>
<dbReference type="EC" id="1.1.1.133" evidence="3 6"/>
<sequence>MTSTVCLFGAGGQLGQELQRSAPAGIELHAIDRRQVDLARPAQIRAVLDRLQPQILLNAAAYTAVDRAESEPELAYAVNAEAPGILAEWAAAKGARLLHVSTDFVFDGEQGRPYRPEDPIAPLGVYGASKAAGEAKIRTQLGEQALILRTAWVYSQFGNNFVKTMLRLLAERESLSVVGDQIGTPTWAAGLAAALWKAVEQPDFTGTQHWTDAGVASWYDFAVAIQEEALQLGLLQRAIPIQMIPASAYPTPARRPACAVLDKSGSYAALGSAPHWRVSLRQMLREIAKGKSHD</sequence>
<name>A0A1E7YIK3_9PROT</name>
<dbReference type="PANTHER" id="PTHR10491">
    <property type="entry name" value="DTDP-4-DEHYDRORHAMNOSE REDUCTASE"/>
    <property type="match status" value="1"/>
</dbReference>
<evidence type="ECO:0000256" key="3">
    <source>
        <dbReference type="ARBA" id="ARBA00012929"/>
    </source>
</evidence>
<comment type="cofactor">
    <cofactor evidence="6">
        <name>Mg(2+)</name>
        <dbReference type="ChEBI" id="CHEBI:18420"/>
    </cofactor>
    <text evidence="6">Binds 1 Mg(2+) ion per monomer.</text>
</comment>
<evidence type="ECO:0000256" key="2">
    <source>
        <dbReference type="ARBA" id="ARBA00010944"/>
    </source>
</evidence>
<dbReference type="UniPathway" id="UPA00124"/>
<dbReference type="Gene3D" id="3.40.50.720">
    <property type="entry name" value="NAD(P)-binding Rossmann-like Domain"/>
    <property type="match status" value="1"/>
</dbReference>
<dbReference type="GO" id="GO:0005829">
    <property type="term" value="C:cytosol"/>
    <property type="evidence" value="ECO:0007669"/>
    <property type="project" value="TreeGrafter"/>
</dbReference>
<dbReference type="GO" id="GO:0008831">
    <property type="term" value="F:dTDP-4-dehydrorhamnose reductase activity"/>
    <property type="evidence" value="ECO:0007669"/>
    <property type="project" value="UniProtKB-EC"/>
</dbReference>
<evidence type="ECO:0000313" key="8">
    <source>
        <dbReference type="EMBL" id="OFC28255.1"/>
    </source>
</evidence>
<gene>
    <name evidence="8" type="ORF">BAE27_15670</name>
</gene>
<evidence type="ECO:0000259" key="7">
    <source>
        <dbReference type="Pfam" id="PF04321"/>
    </source>
</evidence>
<dbReference type="SUPFAM" id="SSF51735">
    <property type="entry name" value="NAD(P)-binding Rossmann-fold domains"/>
    <property type="match status" value="1"/>
</dbReference>
<evidence type="ECO:0000256" key="5">
    <source>
        <dbReference type="ARBA" id="ARBA00048200"/>
    </source>
</evidence>
<dbReference type="PANTHER" id="PTHR10491:SF4">
    <property type="entry name" value="METHIONINE ADENOSYLTRANSFERASE 2 SUBUNIT BETA"/>
    <property type="match status" value="1"/>
</dbReference>
<comment type="similarity">
    <text evidence="2 6">Belongs to the dTDP-4-dehydrorhamnose reductase family.</text>
</comment>
<comment type="catalytic activity">
    <reaction evidence="5 6">
        <text>dTDP-beta-L-rhamnose + NADP(+) = dTDP-4-dehydro-beta-L-rhamnose + NADPH + H(+)</text>
        <dbReference type="Rhea" id="RHEA:21796"/>
        <dbReference type="ChEBI" id="CHEBI:15378"/>
        <dbReference type="ChEBI" id="CHEBI:57510"/>
        <dbReference type="ChEBI" id="CHEBI:57783"/>
        <dbReference type="ChEBI" id="CHEBI:58349"/>
        <dbReference type="ChEBI" id="CHEBI:62830"/>
        <dbReference type="EC" id="1.1.1.133"/>
    </reaction>
</comment>
<dbReference type="InterPro" id="IPR036291">
    <property type="entry name" value="NAD(P)-bd_dom_sf"/>
</dbReference>
<dbReference type="NCBIfam" id="TIGR01214">
    <property type="entry name" value="rmlD"/>
    <property type="match status" value="1"/>
</dbReference>
<dbReference type="EMBL" id="LZYE01000389">
    <property type="protein sequence ID" value="OFC28255.1"/>
    <property type="molecule type" value="Genomic_DNA"/>
</dbReference>
<reference evidence="8 9" key="1">
    <citation type="submission" date="2016-06" db="EMBL/GenBank/DDBJ databases">
        <title>Gene turnover analysis identifies the evolutionary adaptation of the extremophile Acidithiobacillus caldus.</title>
        <authorList>
            <person name="Zhang X."/>
        </authorList>
    </citation>
    <scope>NUCLEOTIDE SEQUENCE [LARGE SCALE GENOMIC DNA]</scope>
    <source>
        <strain evidence="8 9">DX</strain>
    </source>
</reference>
<comment type="caution">
    <text evidence="8">The sequence shown here is derived from an EMBL/GenBank/DDBJ whole genome shotgun (WGS) entry which is preliminary data.</text>
</comment>
<organism evidence="8 9">
    <name type="scientific">Acidithiobacillus caldus</name>
    <dbReference type="NCBI Taxonomy" id="33059"/>
    <lineage>
        <taxon>Bacteria</taxon>
        <taxon>Pseudomonadati</taxon>
        <taxon>Pseudomonadota</taxon>
        <taxon>Acidithiobacillia</taxon>
        <taxon>Acidithiobacillales</taxon>
        <taxon>Acidithiobacillaceae</taxon>
        <taxon>Acidithiobacillus</taxon>
    </lineage>
</organism>
<feature type="domain" description="RmlD-like substrate binding" evidence="7">
    <location>
        <begin position="5"/>
        <end position="287"/>
    </location>
</feature>
<dbReference type="Gene3D" id="3.90.25.10">
    <property type="entry name" value="UDP-galactose 4-epimerase, domain 1"/>
    <property type="match status" value="1"/>
</dbReference>
<evidence type="ECO:0000313" key="9">
    <source>
        <dbReference type="Proteomes" id="UP000175616"/>
    </source>
</evidence>
<comment type="pathway">
    <text evidence="1 6">Carbohydrate biosynthesis; dTDP-L-rhamnose biosynthesis.</text>
</comment>
<evidence type="ECO:0000256" key="1">
    <source>
        <dbReference type="ARBA" id="ARBA00004781"/>
    </source>
</evidence>
<dbReference type="Pfam" id="PF04321">
    <property type="entry name" value="RmlD_sub_bind"/>
    <property type="match status" value="1"/>
</dbReference>
<dbReference type="CDD" id="cd05254">
    <property type="entry name" value="dTDP_HR_like_SDR_e"/>
    <property type="match status" value="1"/>
</dbReference>
<keyword evidence="6" id="KW-0521">NADP</keyword>
<dbReference type="Proteomes" id="UP000175616">
    <property type="component" value="Unassembled WGS sequence"/>
</dbReference>
<evidence type="ECO:0000256" key="6">
    <source>
        <dbReference type="RuleBase" id="RU364082"/>
    </source>
</evidence>
<dbReference type="InterPro" id="IPR005913">
    <property type="entry name" value="dTDP_dehydrorham_reduct"/>
</dbReference>
<keyword evidence="6" id="KW-0560">Oxidoreductase</keyword>
<proteinExistence type="inferred from homology"/>
<evidence type="ECO:0000256" key="4">
    <source>
        <dbReference type="ARBA" id="ARBA00017099"/>
    </source>
</evidence>
<accession>A0A1E7YIK3</accession>
<comment type="function">
    <text evidence="6">Catalyzes the reduction of dTDP-6-deoxy-L-lyxo-4-hexulose to yield dTDP-L-rhamnose.</text>
</comment>